<comment type="caution">
    <text evidence="2">The sequence shown here is derived from an EMBL/GenBank/DDBJ whole genome shotgun (WGS) entry which is preliminary data.</text>
</comment>
<feature type="compositionally biased region" description="Basic and acidic residues" evidence="1">
    <location>
        <begin position="192"/>
        <end position="201"/>
    </location>
</feature>
<feature type="compositionally biased region" description="Basic residues" evidence="1">
    <location>
        <begin position="152"/>
        <end position="162"/>
    </location>
</feature>
<protein>
    <submittedName>
        <fullName evidence="2">Uncharacterized protein</fullName>
    </submittedName>
</protein>
<evidence type="ECO:0000313" key="3">
    <source>
        <dbReference type="Proteomes" id="UP001456524"/>
    </source>
</evidence>
<sequence>MAAPGIASRTSWVTAIDNGGDGSLSCRCCSAAPLSLPPFPANFGLHCAWVCSSAFLADSCDAAARRSFNLATNWVTCSTGNDLPSRPHPRHYRTTTRLACLRAMTVSSPSNGNATAASSAGSTSSLAVARPRPYPQPLFQLGVPLTAERREGHQKRRSRSARHWSESERAECQSTARGAQRCPSRHQLATRPRFEQRAMVA</sequence>
<feature type="region of interest" description="Disordered" evidence="1">
    <location>
        <begin position="145"/>
        <end position="201"/>
    </location>
</feature>
<dbReference type="Proteomes" id="UP001456524">
    <property type="component" value="Unassembled WGS sequence"/>
</dbReference>
<gene>
    <name evidence="2" type="ORF">IWX90DRAFT_124587</name>
</gene>
<name>A0ABR1Y3Y1_9PEZI</name>
<dbReference type="EMBL" id="JBBWUH010000002">
    <property type="protein sequence ID" value="KAK8175880.1"/>
    <property type="molecule type" value="Genomic_DNA"/>
</dbReference>
<accession>A0ABR1Y3Y1</accession>
<evidence type="ECO:0000313" key="2">
    <source>
        <dbReference type="EMBL" id="KAK8175880.1"/>
    </source>
</evidence>
<evidence type="ECO:0000256" key="1">
    <source>
        <dbReference type="SAM" id="MobiDB-lite"/>
    </source>
</evidence>
<keyword evidence="3" id="KW-1185">Reference proteome</keyword>
<organism evidence="2 3">
    <name type="scientific">Phyllosticta citrichinensis</name>
    <dbReference type="NCBI Taxonomy" id="1130410"/>
    <lineage>
        <taxon>Eukaryota</taxon>
        <taxon>Fungi</taxon>
        <taxon>Dikarya</taxon>
        <taxon>Ascomycota</taxon>
        <taxon>Pezizomycotina</taxon>
        <taxon>Dothideomycetes</taxon>
        <taxon>Dothideomycetes incertae sedis</taxon>
        <taxon>Botryosphaeriales</taxon>
        <taxon>Phyllostictaceae</taxon>
        <taxon>Phyllosticta</taxon>
    </lineage>
</organism>
<reference evidence="2 3" key="1">
    <citation type="journal article" date="2022" name="G3 (Bethesda)">
        <title>Enemy or ally: a genomic approach to elucidate the lifestyle of Phyllosticta citrichinaensis.</title>
        <authorList>
            <person name="Buijs V.A."/>
            <person name="Groenewald J.Z."/>
            <person name="Haridas S."/>
            <person name="LaButti K.M."/>
            <person name="Lipzen A."/>
            <person name="Martin F.M."/>
            <person name="Barry K."/>
            <person name="Grigoriev I.V."/>
            <person name="Crous P.W."/>
            <person name="Seidl M.F."/>
        </authorList>
    </citation>
    <scope>NUCLEOTIDE SEQUENCE [LARGE SCALE GENOMIC DNA]</scope>
    <source>
        <strain evidence="2 3">CBS 129764</strain>
    </source>
</reference>
<proteinExistence type="predicted"/>